<evidence type="ECO:0000313" key="2">
    <source>
        <dbReference type="Proteomes" id="UP001055811"/>
    </source>
</evidence>
<sequence>MKSPAKQVQPRLSRGSDNTRFPKEGCISDEMGTTPRERSDRIMGGVALLGFRCCLFAGREGPTNLNPMVCVQDGHESSARWVMHGGGRRLHDWREVVFPPVDNSSEGLGGRWFQVSREKKSKKGSGGWSSVRRVRWSGRWRLAAAMASEEDRRHQNLELPADRLEGTNTLGYVDFFDCPR</sequence>
<reference evidence="1 2" key="2">
    <citation type="journal article" date="2022" name="Mol. Ecol. Resour.">
        <title>The genomes of chicory, endive, great burdock and yacon provide insights into Asteraceae paleo-polyploidization history and plant inulin production.</title>
        <authorList>
            <person name="Fan W."/>
            <person name="Wang S."/>
            <person name="Wang H."/>
            <person name="Wang A."/>
            <person name="Jiang F."/>
            <person name="Liu H."/>
            <person name="Zhao H."/>
            <person name="Xu D."/>
            <person name="Zhang Y."/>
        </authorList>
    </citation>
    <scope>NUCLEOTIDE SEQUENCE [LARGE SCALE GENOMIC DNA]</scope>
    <source>
        <strain evidence="2">cv. Punajuju</strain>
        <tissue evidence="1">Leaves</tissue>
    </source>
</reference>
<reference evidence="2" key="1">
    <citation type="journal article" date="2022" name="Mol. Ecol. Resour.">
        <title>The genomes of chicory, endive, great burdock and yacon provide insights into Asteraceae palaeo-polyploidization history and plant inulin production.</title>
        <authorList>
            <person name="Fan W."/>
            <person name="Wang S."/>
            <person name="Wang H."/>
            <person name="Wang A."/>
            <person name="Jiang F."/>
            <person name="Liu H."/>
            <person name="Zhao H."/>
            <person name="Xu D."/>
            <person name="Zhang Y."/>
        </authorList>
    </citation>
    <scope>NUCLEOTIDE SEQUENCE [LARGE SCALE GENOMIC DNA]</scope>
    <source>
        <strain evidence="2">cv. Punajuju</strain>
    </source>
</reference>
<evidence type="ECO:0000313" key="1">
    <source>
        <dbReference type="EMBL" id="KAI3751437.1"/>
    </source>
</evidence>
<dbReference type="EMBL" id="CM042012">
    <property type="protein sequence ID" value="KAI3751437.1"/>
    <property type="molecule type" value="Genomic_DNA"/>
</dbReference>
<keyword evidence="2" id="KW-1185">Reference proteome</keyword>
<organism evidence="1 2">
    <name type="scientific">Cichorium intybus</name>
    <name type="common">Chicory</name>
    <dbReference type="NCBI Taxonomy" id="13427"/>
    <lineage>
        <taxon>Eukaryota</taxon>
        <taxon>Viridiplantae</taxon>
        <taxon>Streptophyta</taxon>
        <taxon>Embryophyta</taxon>
        <taxon>Tracheophyta</taxon>
        <taxon>Spermatophyta</taxon>
        <taxon>Magnoliopsida</taxon>
        <taxon>eudicotyledons</taxon>
        <taxon>Gunneridae</taxon>
        <taxon>Pentapetalae</taxon>
        <taxon>asterids</taxon>
        <taxon>campanulids</taxon>
        <taxon>Asterales</taxon>
        <taxon>Asteraceae</taxon>
        <taxon>Cichorioideae</taxon>
        <taxon>Cichorieae</taxon>
        <taxon>Cichoriinae</taxon>
        <taxon>Cichorium</taxon>
    </lineage>
</organism>
<proteinExistence type="predicted"/>
<accession>A0ACB9DYZ1</accession>
<dbReference type="Proteomes" id="UP001055811">
    <property type="component" value="Linkage Group LG04"/>
</dbReference>
<gene>
    <name evidence="1" type="ORF">L2E82_22523</name>
</gene>
<name>A0ACB9DYZ1_CICIN</name>
<comment type="caution">
    <text evidence="1">The sequence shown here is derived from an EMBL/GenBank/DDBJ whole genome shotgun (WGS) entry which is preliminary data.</text>
</comment>
<protein>
    <submittedName>
        <fullName evidence="1">Uncharacterized protein</fullName>
    </submittedName>
</protein>